<dbReference type="Pfam" id="PF01565">
    <property type="entry name" value="FAD_binding_4"/>
    <property type="match status" value="1"/>
</dbReference>
<evidence type="ECO:0000256" key="11">
    <source>
        <dbReference type="SAM" id="SignalP"/>
    </source>
</evidence>
<evidence type="ECO:0000256" key="4">
    <source>
        <dbReference type="ARBA" id="ARBA00013121"/>
    </source>
</evidence>
<dbReference type="FunFam" id="3.30.465.10:FF:000033">
    <property type="entry name" value="L-gulonolactone oxidase 5"/>
    <property type="match status" value="1"/>
</dbReference>
<dbReference type="InterPro" id="IPR006094">
    <property type="entry name" value="Oxid_FAD_bind_N"/>
</dbReference>
<dbReference type="InterPro" id="IPR010031">
    <property type="entry name" value="FAD_lactone_oxidase-like"/>
</dbReference>
<dbReference type="Gene3D" id="3.30.70.2520">
    <property type="match status" value="1"/>
</dbReference>
<accession>A0AAE1MGT8</accession>
<dbReference type="Pfam" id="PF04030">
    <property type="entry name" value="ALO"/>
    <property type="match status" value="1"/>
</dbReference>
<dbReference type="PANTHER" id="PTHR13878">
    <property type="entry name" value="GULONOLACTONE OXIDASE"/>
    <property type="match status" value="1"/>
</dbReference>
<feature type="chain" id="PRO_5041938796" description="L-gulonolactone oxidase" evidence="11">
    <location>
        <begin position="23"/>
        <end position="586"/>
    </location>
</feature>
<comment type="caution">
    <text evidence="13">The sequence shown here is derived from an EMBL/GenBank/DDBJ whole genome shotgun (WGS) entry which is preliminary data.</text>
</comment>
<reference evidence="13" key="1">
    <citation type="submission" date="2023-10" db="EMBL/GenBank/DDBJ databases">
        <title>Chromosome-level genome of the transformable northern wattle, Acacia crassicarpa.</title>
        <authorList>
            <person name="Massaro I."/>
            <person name="Sinha N.R."/>
            <person name="Poethig S."/>
            <person name="Leichty A.R."/>
        </authorList>
    </citation>
    <scope>NUCLEOTIDE SEQUENCE</scope>
    <source>
        <strain evidence="13">Acra3RX</strain>
        <tissue evidence="13">Leaf</tissue>
    </source>
</reference>
<sequence>MELLQKSILTIFFLVFMDGVFSSPPDDPVKCTSGNRNCTISNAYGIFPDRSTCRASQVLYPTTEQELVSMVASASKSNIKVKVATRYSHSVPKLACPGGQDGIIISTNKLNRVVKVDVESKRMTVEGGLLLRDLINEAAENGLALPNTPYWWGITVGGLLATGAHGSSLWGKGSAVHEYVVSMRIVTPATVEEGYAKVISLNESDEELDAAKVSFGVLGVVSQVTLQLQPMFKRELTYVTKNDSDLGEELIRFGKEHEFGDVWWYPSQKKALYRIDDRVSIDQSGNGLYDFIPFRPTLSALLAANRATEELQEATRDANGRCLTAKLVTGTLKTLALGLTNNGILFTGYPVVGQNNRMQSAGTCLESKEDALLTICPWDSRLQLVFIHQLAFSISLSNVTSFVNDVKKLVELEPQALCVLELNNGILLRYVKASSAYLGKTQDVVDFDFTYYRSKDPLTPRLFEDILEEIEQIGLFKYGGLPHWGKNRNLSFKQVINKYPNGDKFLSVKNKYDPQGIFSNEWTDQVLGLKEGVMIMKDGCALEGLCICSEDRHCAPSKKYYCRPGKVYKEARVCAFDDKADTMDEL</sequence>
<dbReference type="PIRSF" id="PIRSF000136">
    <property type="entry name" value="LGO_GLO"/>
    <property type="match status" value="1"/>
</dbReference>
<dbReference type="InterPro" id="IPR007173">
    <property type="entry name" value="ALO_C"/>
</dbReference>
<dbReference type="GO" id="GO:0016020">
    <property type="term" value="C:membrane"/>
    <property type="evidence" value="ECO:0007669"/>
    <property type="project" value="InterPro"/>
</dbReference>
<dbReference type="GO" id="GO:0019853">
    <property type="term" value="P:L-ascorbic acid biosynthetic process"/>
    <property type="evidence" value="ECO:0007669"/>
    <property type="project" value="UniProtKB-KW"/>
</dbReference>
<evidence type="ECO:0000256" key="7">
    <source>
        <dbReference type="ARBA" id="ARBA00022729"/>
    </source>
</evidence>
<dbReference type="PANTHER" id="PTHR13878:SF157">
    <property type="entry name" value="L-GULONOLACTONE OXIDASE"/>
    <property type="match status" value="1"/>
</dbReference>
<evidence type="ECO:0000313" key="13">
    <source>
        <dbReference type="EMBL" id="KAK4267067.1"/>
    </source>
</evidence>
<dbReference type="InterPro" id="IPR050432">
    <property type="entry name" value="FAD-linked_Oxidoreductases_BP"/>
</dbReference>
<dbReference type="Gene3D" id="3.30.43.10">
    <property type="entry name" value="Uridine Diphospho-n-acetylenolpyruvylglucosamine Reductase, domain 2"/>
    <property type="match status" value="1"/>
</dbReference>
<evidence type="ECO:0000259" key="12">
    <source>
        <dbReference type="PROSITE" id="PS51387"/>
    </source>
</evidence>
<organism evidence="13 14">
    <name type="scientific">Acacia crassicarpa</name>
    <name type="common">northern wattle</name>
    <dbReference type="NCBI Taxonomy" id="499986"/>
    <lineage>
        <taxon>Eukaryota</taxon>
        <taxon>Viridiplantae</taxon>
        <taxon>Streptophyta</taxon>
        <taxon>Embryophyta</taxon>
        <taxon>Tracheophyta</taxon>
        <taxon>Spermatophyta</taxon>
        <taxon>Magnoliopsida</taxon>
        <taxon>eudicotyledons</taxon>
        <taxon>Gunneridae</taxon>
        <taxon>Pentapetalae</taxon>
        <taxon>rosids</taxon>
        <taxon>fabids</taxon>
        <taxon>Fabales</taxon>
        <taxon>Fabaceae</taxon>
        <taxon>Caesalpinioideae</taxon>
        <taxon>mimosoid clade</taxon>
        <taxon>Acacieae</taxon>
        <taxon>Acacia</taxon>
    </lineage>
</organism>
<name>A0AAE1MGT8_9FABA</name>
<evidence type="ECO:0000256" key="3">
    <source>
        <dbReference type="ARBA" id="ARBA00005466"/>
    </source>
</evidence>
<dbReference type="Gene3D" id="3.30.465.10">
    <property type="match status" value="1"/>
</dbReference>
<evidence type="ECO:0000256" key="1">
    <source>
        <dbReference type="ARBA" id="ARBA00001974"/>
    </source>
</evidence>
<dbReference type="EC" id="1.1.3.8" evidence="4"/>
<dbReference type="NCBIfam" id="TIGR01677">
    <property type="entry name" value="pln_FAD_oxido"/>
    <property type="match status" value="1"/>
</dbReference>
<evidence type="ECO:0000256" key="6">
    <source>
        <dbReference type="ARBA" id="ARBA00022644"/>
    </source>
</evidence>
<evidence type="ECO:0000256" key="5">
    <source>
        <dbReference type="ARBA" id="ARBA00022630"/>
    </source>
</evidence>
<dbReference type="InterPro" id="IPR016169">
    <property type="entry name" value="FAD-bd_PCMH_sub2"/>
</dbReference>
<dbReference type="InterPro" id="IPR055154">
    <property type="entry name" value="GULLO2-like_C"/>
</dbReference>
<dbReference type="AlphaFoldDB" id="A0AAE1MGT8"/>
<comment type="cofactor">
    <cofactor evidence="1">
        <name>FAD</name>
        <dbReference type="ChEBI" id="CHEBI:57692"/>
    </cofactor>
</comment>
<comment type="similarity">
    <text evidence="3">Belongs to the oxygen-dependent FAD-linked oxidoreductase family.</text>
</comment>
<dbReference type="Gene3D" id="1.10.45.10">
    <property type="entry name" value="Vanillyl-alcohol Oxidase, Chain A, domain 4"/>
    <property type="match status" value="1"/>
</dbReference>
<dbReference type="InterPro" id="IPR016171">
    <property type="entry name" value="Vanillyl_alc_oxidase_C-sub2"/>
</dbReference>
<keyword evidence="14" id="KW-1185">Reference proteome</keyword>
<comment type="pathway">
    <text evidence="2">Cofactor biosynthesis; L-ascorbate biosynthesis.</text>
</comment>
<feature type="domain" description="FAD-binding PCMH-type" evidence="12">
    <location>
        <begin position="51"/>
        <end position="231"/>
    </location>
</feature>
<dbReference type="InterPro" id="IPR036318">
    <property type="entry name" value="FAD-bd_PCMH-like_sf"/>
</dbReference>
<keyword evidence="7 11" id="KW-0732">Signal</keyword>
<evidence type="ECO:0000256" key="10">
    <source>
        <dbReference type="ARBA" id="ARBA00048083"/>
    </source>
</evidence>
<keyword evidence="9" id="KW-0560">Oxidoreductase</keyword>
<protein>
    <recommendedName>
        <fullName evidence="4">L-gulonolactone oxidase</fullName>
        <ecNumber evidence="4">1.1.3.8</ecNumber>
    </recommendedName>
</protein>
<comment type="catalytic activity">
    <reaction evidence="10">
        <text>L-gulono-1,4-lactone + O2 = L-ascorbate + H2O2 + H(+)</text>
        <dbReference type="Rhea" id="RHEA:32363"/>
        <dbReference type="ChEBI" id="CHEBI:15378"/>
        <dbReference type="ChEBI" id="CHEBI:15379"/>
        <dbReference type="ChEBI" id="CHEBI:16240"/>
        <dbReference type="ChEBI" id="CHEBI:17587"/>
        <dbReference type="ChEBI" id="CHEBI:38290"/>
        <dbReference type="EC" id="1.1.3.8"/>
    </reaction>
</comment>
<dbReference type="InterPro" id="IPR016167">
    <property type="entry name" value="FAD-bd_PCMH_sub1"/>
</dbReference>
<evidence type="ECO:0000256" key="9">
    <source>
        <dbReference type="ARBA" id="ARBA00023002"/>
    </source>
</evidence>
<evidence type="ECO:0000256" key="2">
    <source>
        <dbReference type="ARBA" id="ARBA00005147"/>
    </source>
</evidence>
<dbReference type="Pfam" id="PF22906">
    <property type="entry name" value="GULLO2-like_3rd"/>
    <property type="match status" value="1"/>
</dbReference>
<dbReference type="InterPro" id="IPR010030">
    <property type="entry name" value="GULO_Plant"/>
</dbReference>
<dbReference type="GO" id="GO:0071949">
    <property type="term" value="F:FAD binding"/>
    <property type="evidence" value="ECO:0007669"/>
    <property type="project" value="InterPro"/>
</dbReference>
<dbReference type="GO" id="GO:0050105">
    <property type="term" value="F:L-gulonolactone oxidase activity"/>
    <property type="evidence" value="ECO:0007669"/>
    <property type="project" value="UniProtKB-EC"/>
</dbReference>
<keyword evidence="8" id="KW-0274">FAD</keyword>
<evidence type="ECO:0000313" key="14">
    <source>
        <dbReference type="Proteomes" id="UP001293593"/>
    </source>
</evidence>
<dbReference type="GO" id="GO:0003885">
    <property type="term" value="F:D-arabinono-1,4-lactone oxidase activity"/>
    <property type="evidence" value="ECO:0007669"/>
    <property type="project" value="InterPro"/>
</dbReference>
<dbReference type="Proteomes" id="UP001293593">
    <property type="component" value="Unassembled WGS sequence"/>
</dbReference>
<dbReference type="PROSITE" id="PS51387">
    <property type="entry name" value="FAD_PCMH"/>
    <property type="match status" value="1"/>
</dbReference>
<dbReference type="SUPFAM" id="SSF56176">
    <property type="entry name" value="FAD-binding/transporter-associated domain-like"/>
    <property type="match status" value="1"/>
</dbReference>
<gene>
    <name evidence="13" type="ORF">QN277_023904</name>
</gene>
<keyword evidence="6" id="KW-0060">Ascorbate biosynthesis</keyword>
<keyword evidence="5" id="KW-0285">Flavoprotein</keyword>
<evidence type="ECO:0000256" key="8">
    <source>
        <dbReference type="ARBA" id="ARBA00022827"/>
    </source>
</evidence>
<dbReference type="EMBL" id="JAWXYG010000007">
    <property type="protein sequence ID" value="KAK4267067.1"/>
    <property type="molecule type" value="Genomic_DNA"/>
</dbReference>
<feature type="signal peptide" evidence="11">
    <location>
        <begin position="1"/>
        <end position="22"/>
    </location>
</feature>
<dbReference type="InterPro" id="IPR016166">
    <property type="entry name" value="FAD-bd_PCMH"/>
</dbReference>
<proteinExistence type="inferred from homology"/>